<dbReference type="EMBL" id="FONX01000006">
    <property type="protein sequence ID" value="SFE84393.1"/>
    <property type="molecule type" value="Genomic_DNA"/>
</dbReference>
<dbReference type="PANTHER" id="PTHR40254:SF1">
    <property type="entry name" value="BLR0577 PROTEIN"/>
    <property type="match status" value="1"/>
</dbReference>
<evidence type="ECO:0000259" key="1">
    <source>
        <dbReference type="Pfam" id="PF13454"/>
    </source>
</evidence>
<dbReference type="PANTHER" id="PTHR40254">
    <property type="entry name" value="BLR0577 PROTEIN"/>
    <property type="match status" value="1"/>
</dbReference>
<accession>A0A1I2DVY2</accession>
<gene>
    <name evidence="2" type="ORF">SAMN04489711_10631</name>
</gene>
<dbReference type="InterPro" id="IPR036188">
    <property type="entry name" value="FAD/NAD-bd_sf"/>
</dbReference>
<evidence type="ECO:0000313" key="2">
    <source>
        <dbReference type="EMBL" id="SFE84393.1"/>
    </source>
</evidence>
<proteinExistence type="predicted"/>
<reference evidence="3" key="1">
    <citation type="submission" date="2016-10" db="EMBL/GenBank/DDBJ databases">
        <authorList>
            <person name="Varghese N."/>
            <person name="Submissions S."/>
        </authorList>
    </citation>
    <scope>NUCLEOTIDE SEQUENCE [LARGE SCALE GENOMIC DNA]</scope>
    <source>
        <strain evidence="3">DSM 27981</strain>
    </source>
</reference>
<evidence type="ECO:0000313" key="3">
    <source>
        <dbReference type="Proteomes" id="UP000199119"/>
    </source>
</evidence>
<dbReference type="AlphaFoldDB" id="A0A1I2DVY2"/>
<name>A0A1I2DVY2_9BURK</name>
<dbReference type="Proteomes" id="UP000199119">
    <property type="component" value="Unassembled WGS sequence"/>
</dbReference>
<dbReference type="InterPro" id="IPR052189">
    <property type="entry name" value="L-asp_N-monooxygenase_NS-form"/>
</dbReference>
<feature type="domain" description="FAD-dependent urate hydroxylase HpyO/Asp monooxygenase CreE-like FAD/NAD(P)-binding" evidence="1">
    <location>
        <begin position="7"/>
        <end position="181"/>
    </location>
</feature>
<dbReference type="Pfam" id="PF13454">
    <property type="entry name" value="NAD_binding_9"/>
    <property type="match status" value="1"/>
</dbReference>
<dbReference type="OrthoDB" id="6309046at2"/>
<protein>
    <submittedName>
        <fullName evidence="2">FAD-NAD(P)-binding</fullName>
    </submittedName>
</protein>
<dbReference type="STRING" id="1177982.SAMN04489711_10631"/>
<sequence length="628" mass="67805">MQAIRMAIIGMGPRGLTVLERVLEHAHRLPAATPVRIDVYDDGVAGEGCHRSAQPDHLLINTVASQVTVFAPASKAGGQGGISLVEWAHGAGYRRHGNRFHREAPGSGVPITQADHLPRSLLGEYLAWAYRRIAGMLPAHVTVAHHRQRVRDVIPQAEGHRVVCADGGEHPARYLFLTTGHGRRQPTEEDRSFADFAARHAPRNGRLAYFASPYPIETLDSIPAAATVAVQGLGLTAHDVVSALTLGRGGRYLQAPGALRYLPSGREPRLLLFSRNSLPFAARGVNQKGLTGRHQARFFTAETVARTRQAVLAATGDPRLDFQADVLPLVLREMAYAYRCAGQDAEGDAPGPGEGFEPTPDELLALESILWPLKRNSFASFDAFQAFVHGLVEQDLLEAAKGNRGSAVKAATDVLRDTREALRAAVEHGGLTPASHRFFVQDFNAATNRVAFGPPRQRNAEYLALRQAGLIDIVGGPGARVVADDGLARFRIEAPYPAGTHSSEADVLVIARLDAYSPLTDASTLTSHLLARGLIRPFRNGDYHPSGIDIDAAMHPIGADGTARPDIWVLGYPAEGPHFYTHALPRPHIPSRQTEDAQRCILEMLSDIARQTTGASARTLQAADRPAP</sequence>
<keyword evidence="3" id="KW-1185">Reference proteome</keyword>
<dbReference type="RefSeq" id="WP_063840188.1">
    <property type="nucleotide sequence ID" value="NZ_FONX01000006.1"/>
</dbReference>
<dbReference type="SUPFAM" id="SSF51905">
    <property type="entry name" value="FAD/NAD(P)-binding domain"/>
    <property type="match status" value="1"/>
</dbReference>
<dbReference type="InterPro" id="IPR038732">
    <property type="entry name" value="HpyO/CreE_NAD-binding"/>
</dbReference>
<organism evidence="2 3">
    <name type="scientific">Paracidovorax wautersii</name>
    <dbReference type="NCBI Taxonomy" id="1177982"/>
    <lineage>
        <taxon>Bacteria</taxon>
        <taxon>Pseudomonadati</taxon>
        <taxon>Pseudomonadota</taxon>
        <taxon>Betaproteobacteria</taxon>
        <taxon>Burkholderiales</taxon>
        <taxon>Comamonadaceae</taxon>
        <taxon>Paracidovorax</taxon>
    </lineage>
</organism>